<evidence type="ECO:0000313" key="2">
    <source>
        <dbReference type="Proteomes" id="UP001163835"/>
    </source>
</evidence>
<dbReference type="Proteomes" id="UP001163835">
    <property type="component" value="Unassembled WGS sequence"/>
</dbReference>
<sequence length="307" mass="34481">MSKPYSLTKIYKHSYTKDQYEFAKAQISDILSTLAAYELPDDSGNILKILTGISYARSLKIKLVKQCNSSVFPYPLHSVPSAHAEQDYLQAEMEVSDTIIRLERLGVKEAMSVRNEYTSEEGTLGLKTPEFCDVFPASADSKIACAFASAQHLAYDLPPLVFPDPDLLSHLVDLYFEKRNTELLLIMDYAMGCIISTGISECLFCQYVQWGLGIPMIYEPTLASYGNERSGVSVSMNSFRSYDLDFPVDCDDEYWSQPGEQAFQQPAGKPSTVSSWIHFLKQLDIFGLAQRSIVGRLTMSWSLQAHH</sequence>
<comment type="caution">
    <text evidence="1">The sequence shown here is derived from an EMBL/GenBank/DDBJ whole genome shotgun (WGS) entry which is preliminary data.</text>
</comment>
<evidence type="ECO:0000313" key="1">
    <source>
        <dbReference type="EMBL" id="KAJ3812190.1"/>
    </source>
</evidence>
<reference evidence="1" key="1">
    <citation type="submission" date="2022-09" db="EMBL/GenBank/DDBJ databases">
        <title>A Global Phylogenomic Analysis of the Shiitake Genus Lentinula.</title>
        <authorList>
            <consortium name="DOE Joint Genome Institute"/>
            <person name="Sierra-Patev S."/>
            <person name="Min B."/>
            <person name="Naranjo-Ortiz M."/>
            <person name="Looney B."/>
            <person name="Konkel Z."/>
            <person name="Slot J.C."/>
            <person name="Sakamoto Y."/>
            <person name="Steenwyk J.L."/>
            <person name="Rokas A."/>
            <person name="Carro J."/>
            <person name="Camarero S."/>
            <person name="Ferreira P."/>
            <person name="Molpeceres G."/>
            <person name="Ruiz-Duenas F.J."/>
            <person name="Serrano A."/>
            <person name="Henrissat B."/>
            <person name="Drula E."/>
            <person name="Hughes K.W."/>
            <person name="Mata J.L."/>
            <person name="Ishikawa N.K."/>
            <person name="Vargas-Isla R."/>
            <person name="Ushijima S."/>
            <person name="Smith C.A."/>
            <person name="Ahrendt S."/>
            <person name="Andreopoulos W."/>
            <person name="He G."/>
            <person name="Labutti K."/>
            <person name="Lipzen A."/>
            <person name="Ng V."/>
            <person name="Riley R."/>
            <person name="Sandor L."/>
            <person name="Barry K."/>
            <person name="Martinez A.T."/>
            <person name="Xiao Y."/>
            <person name="Gibbons J.G."/>
            <person name="Terashima K."/>
            <person name="Grigoriev I.V."/>
            <person name="Hibbett D.S."/>
        </authorList>
    </citation>
    <scope>NUCLEOTIDE SEQUENCE</scope>
    <source>
        <strain evidence="1">TMI1499</strain>
    </source>
</reference>
<proteinExistence type="predicted"/>
<organism evidence="1 2">
    <name type="scientific">Lentinula aff. lateritia</name>
    <dbReference type="NCBI Taxonomy" id="2804960"/>
    <lineage>
        <taxon>Eukaryota</taxon>
        <taxon>Fungi</taxon>
        <taxon>Dikarya</taxon>
        <taxon>Basidiomycota</taxon>
        <taxon>Agaricomycotina</taxon>
        <taxon>Agaricomycetes</taxon>
        <taxon>Agaricomycetidae</taxon>
        <taxon>Agaricales</taxon>
        <taxon>Marasmiineae</taxon>
        <taxon>Omphalotaceae</taxon>
        <taxon>Lentinula</taxon>
    </lineage>
</organism>
<protein>
    <submittedName>
        <fullName evidence="1">Uncharacterized protein</fullName>
    </submittedName>
</protein>
<keyword evidence="2" id="KW-1185">Reference proteome</keyword>
<dbReference type="EMBL" id="MU795031">
    <property type="protein sequence ID" value="KAJ3812190.1"/>
    <property type="molecule type" value="Genomic_DNA"/>
</dbReference>
<name>A0ACC1U651_9AGAR</name>
<accession>A0ACC1U651</accession>
<gene>
    <name evidence="1" type="ORF">F5876DRAFT_75089</name>
</gene>